<dbReference type="EMBL" id="CP004388">
    <property type="protein sequence ID" value="AJD50617.1"/>
    <property type="molecule type" value="Genomic_DNA"/>
</dbReference>
<dbReference type="RefSeq" id="WP_007088973.1">
    <property type="nucleotide sequence ID" value="NZ_CP004388.1"/>
</dbReference>
<dbReference type="GeneID" id="31926194"/>
<evidence type="ECO:0008006" key="3">
    <source>
        <dbReference type="Google" id="ProtNLM"/>
    </source>
</evidence>
<accession>A0AB72U959</accession>
<sequence length="84" mass="9219">MPAQITTNSLVATAPHAGPTAHASFGTFVWRWLVLSVQTVAHRRRIARDAALLRDYPDFMLRDIGLDRSTIEQACQTGKPGSSN</sequence>
<proteinExistence type="predicted"/>
<evidence type="ECO:0000313" key="2">
    <source>
        <dbReference type="Proteomes" id="UP000007127"/>
    </source>
</evidence>
<name>A0AB72U959_9PROT</name>
<dbReference type="Proteomes" id="UP000007127">
    <property type="component" value="Chromosome"/>
</dbReference>
<dbReference type="KEGG" id="txi:TH3_02455"/>
<protein>
    <recommendedName>
        <fullName evidence="3">DUF1127 domain-containing protein</fullName>
    </recommendedName>
</protein>
<organism evidence="1 2">
    <name type="scientific">Thalassospira xiamenensis M-5 = DSM 17429</name>
    <dbReference type="NCBI Taxonomy" id="1123366"/>
    <lineage>
        <taxon>Bacteria</taxon>
        <taxon>Pseudomonadati</taxon>
        <taxon>Pseudomonadota</taxon>
        <taxon>Alphaproteobacteria</taxon>
        <taxon>Rhodospirillales</taxon>
        <taxon>Thalassospiraceae</taxon>
        <taxon>Thalassospira</taxon>
    </lineage>
</organism>
<gene>
    <name evidence="1" type="ORF">TH3_02455</name>
</gene>
<evidence type="ECO:0000313" key="1">
    <source>
        <dbReference type="EMBL" id="AJD50617.1"/>
    </source>
</evidence>
<reference evidence="1 2" key="1">
    <citation type="journal article" date="2012" name="J. Bacteriol.">
        <title>Genome sequence of Thalassospira xiamenensis type strain M-5.</title>
        <authorList>
            <person name="Lai Q."/>
            <person name="Shao Z."/>
        </authorList>
    </citation>
    <scope>NUCLEOTIDE SEQUENCE [LARGE SCALE GENOMIC DNA]</scope>
    <source>
        <strain evidence="1 2">M-5</strain>
    </source>
</reference>
<dbReference type="AlphaFoldDB" id="A0AB72U959"/>